<dbReference type="PROSITE" id="PS50075">
    <property type="entry name" value="CARRIER"/>
    <property type="match status" value="1"/>
</dbReference>
<dbReference type="GO" id="GO:0004467">
    <property type="term" value="F:long-chain fatty acid-CoA ligase activity"/>
    <property type="evidence" value="ECO:0007669"/>
    <property type="project" value="UniProtKB-EC"/>
</dbReference>
<dbReference type="PANTHER" id="PTHR43272">
    <property type="entry name" value="LONG-CHAIN-FATTY-ACID--COA LIGASE"/>
    <property type="match status" value="1"/>
</dbReference>
<dbReference type="Pfam" id="PF07993">
    <property type="entry name" value="NAD_binding_4"/>
    <property type="match status" value="1"/>
</dbReference>
<accession>A0A814GSL2</accession>
<dbReference type="AlphaFoldDB" id="A0A814GSL2"/>
<evidence type="ECO:0000256" key="5">
    <source>
        <dbReference type="ARBA" id="ARBA00022832"/>
    </source>
</evidence>
<organism evidence="9 10">
    <name type="scientific">Rotaria sordida</name>
    <dbReference type="NCBI Taxonomy" id="392033"/>
    <lineage>
        <taxon>Eukaryota</taxon>
        <taxon>Metazoa</taxon>
        <taxon>Spiralia</taxon>
        <taxon>Gnathifera</taxon>
        <taxon>Rotifera</taxon>
        <taxon>Eurotatoria</taxon>
        <taxon>Bdelloidea</taxon>
        <taxon>Philodinida</taxon>
        <taxon>Philodinidae</taxon>
        <taxon>Rotaria</taxon>
    </lineage>
</organism>
<dbReference type="Proteomes" id="UP000663882">
    <property type="component" value="Unassembled WGS sequence"/>
</dbReference>
<dbReference type="InterPro" id="IPR010080">
    <property type="entry name" value="Thioester_reductase-like_dom"/>
</dbReference>
<gene>
    <name evidence="9" type="ORF">RFH988_LOCUS14135</name>
</gene>
<evidence type="ECO:0000313" key="9">
    <source>
        <dbReference type="EMBL" id="CAF1000287.1"/>
    </source>
</evidence>
<evidence type="ECO:0000256" key="3">
    <source>
        <dbReference type="ARBA" id="ARBA00022598"/>
    </source>
</evidence>
<evidence type="ECO:0000313" key="10">
    <source>
        <dbReference type="Proteomes" id="UP000663882"/>
    </source>
</evidence>
<dbReference type="GO" id="GO:0005524">
    <property type="term" value="F:ATP binding"/>
    <property type="evidence" value="ECO:0007669"/>
    <property type="project" value="UniProtKB-KW"/>
</dbReference>
<dbReference type="PANTHER" id="PTHR43272:SF33">
    <property type="entry name" value="AMP-BINDING DOMAIN-CONTAINING PROTEIN-RELATED"/>
    <property type="match status" value="1"/>
</dbReference>
<dbReference type="Gene3D" id="1.10.1200.10">
    <property type="entry name" value="ACP-like"/>
    <property type="match status" value="1"/>
</dbReference>
<dbReference type="SUPFAM" id="SSF47336">
    <property type="entry name" value="ACP-like"/>
    <property type="match status" value="1"/>
</dbReference>
<dbReference type="EC" id="6.2.1.3" evidence="7"/>
<sequence length="836" mass="94105">MISDSALRSLFSEELSPSTGEQVTFSYQPLAWYGGRNNLIGTFLLGGCAGFFTGNPSRLMEELALVRPMVFPAPPSIWNKIYSEFKSALALTMVADSQQHAEVEEELLRQFSKLIPSRCNTIAIVGAQISPLVLDFMHKCFRHCQIEDGYGITECGGVAFNNCFDPTVIYRLESVPEMNFTLEDQPFPRGELLTKTRQMFSGYVNNPTETRAALTDDGFFRTGDIVELRQIPDRPPYVYIIDRKKNFFKLSNGQFVSPEYLHGIFTRSAFIEQIFIHGDLYEDSVTAVIVPNRDHAQAFAIENNITSLELDPKFYGAIMRDLHEIGTKESLRKHEIPSRIIIDFERFTVENGLLTSSLKPCRPKLIAHYAKRLKTTNTLEQRLKTIIETVTGRSLTINDDVSFLATGGNSLAAVRLSRMVREDLGITLPLNILFQSEMNLKRLTEFAQNPSLIQHDSIVSRLLHDAELDLNITIGKPKILASFPSMVFVTGTTGFVGGFLLFEMLNRYPIDCKFICLVRCEQSTNPLDRIQKNMVFLHLWQDHFRERIVPLRGDLSQTQFGLDDKTYASIAAQIDLIFHCGATVNFLLPYSQLYGSNVCGTREIIRLATYPSNCIPVQYISTISVLPPGIVEEMHIDAISPHCLTTGYGQSKWVAEKLMRKASCCGLPVVIYRLGSMCASVNSGACNPLDLHTIFIIAILKTGSYPTEALSMRLDTLPVNFAASNIVRLSLVRPDVYGNVYHVVHPDGGVTFQNIVTSAKLYGVKVNDVPFEQWRSMMRGHSFESADELLFELIFGKRLILSAKQFYSIVSPLNIPAMDNDYTNKWLAFIMQNVRH</sequence>
<dbReference type="Gene3D" id="3.40.50.720">
    <property type="entry name" value="NAD(P)-binding Rossmann-like Domain"/>
    <property type="match status" value="1"/>
</dbReference>
<comment type="caution">
    <text evidence="9">The sequence shown here is derived from an EMBL/GenBank/DDBJ whole genome shotgun (WGS) entry which is preliminary data.</text>
</comment>
<evidence type="ECO:0000256" key="7">
    <source>
        <dbReference type="ARBA" id="ARBA00026121"/>
    </source>
</evidence>
<proteinExistence type="predicted"/>
<keyword evidence="2" id="KW-0597">Phosphoprotein</keyword>
<keyword evidence="4" id="KW-0547">Nucleotide-binding</keyword>
<keyword evidence="6" id="KW-0067">ATP-binding</keyword>
<keyword evidence="3" id="KW-0436">Ligase</keyword>
<dbReference type="NCBIfam" id="TIGR01746">
    <property type="entry name" value="Thioester-redct"/>
    <property type="match status" value="1"/>
</dbReference>
<reference evidence="9" key="1">
    <citation type="submission" date="2021-02" db="EMBL/GenBank/DDBJ databases">
        <authorList>
            <person name="Nowell W R."/>
        </authorList>
    </citation>
    <scope>NUCLEOTIDE SEQUENCE</scope>
</reference>
<dbReference type="GO" id="GO:0016020">
    <property type="term" value="C:membrane"/>
    <property type="evidence" value="ECO:0007669"/>
    <property type="project" value="TreeGrafter"/>
</dbReference>
<evidence type="ECO:0000256" key="4">
    <source>
        <dbReference type="ARBA" id="ARBA00022741"/>
    </source>
</evidence>
<dbReference type="OrthoDB" id="1700726at2759"/>
<evidence type="ECO:0000256" key="1">
    <source>
        <dbReference type="ARBA" id="ARBA00022450"/>
    </source>
</evidence>
<dbReference type="EMBL" id="CAJNOO010000646">
    <property type="protein sequence ID" value="CAF1000287.1"/>
    <property type="molecule type" value="Genomic_DNA"/>
</dbReference>
<dbReference type="InterPro" id="IPR036291">
    <property type="entry name" value="NAD(P)-bd_dom_sf"/>
</dbReference>
<dbReference type="SUPFAM" id="SSF56801">
    <property type="entry name" value="Acetyl-CoA synthetase-like"/>
    <property type="match status" value="1"/>
</dbReference>
<evidence type="ECO:0000256" key="2">
    <source>
        <dbReference type="ARBA" id="ARBA00022553"/>
    </source>
</evidence>
<dbReference type="InterPro" id="IPR013120">
    <property type="entry name" value="FAR_NAD-bd"/>
</dbReference>
<protein>
    <recommendedName>
        <fullName evidence="7">long-chain-fatty-acid--CoA ligase</fullName>
        <ecNumber evidence="7">6.2.1.3</ecNumber>
    </recommendedName>
</protein>
<dbReference type="Pfam" id="PF00550">
    <property type="entry name" value="PP-binding"/>
    <property type="match status" value="1"/>
</dbReference>
<dbReference type="CDD" id="cd05235">
    <property type="entry name" value="SDR_e1"/>
    <property type="match status" value="1"/>
</dbReference>
<dbReference type="InterPro" id="IPR042099">
    <property type="entry name" value="ANL_N_sf"/>
</dbReference>
<dbReference type="PROSITE" id="PS00012">
    <property type="entry name" value="PHOSPHOPANTETHEINE"/>
    <property type="match status" value="1"/>
</dbReference>
<evidence type="ECO:0000256" key="6">
    <source>
        <dbReference type="ARBA" id="ARBA00022840"/>
    </source>
</evidence>
<evidence type="ECO:0000259" key="8">
    <source>
        <dbReference type="PROSITE" id="PS50075"/>
    </source>
</evidence>
<name>A0A814GSL2_9BILA</name>
<keyword evidence="5" id="KW-0443">Lipid metabolism</keyword>
<dbReference type="InterPro" id="IPR009081">
    <property type="entry name" value="PP-bd_ACP"/>
</dbReference>
<dbReference type="Pfam" id="PF00501">
    <property type="entry name" value="AMP-binding"/>
    <property type="match status" value="1"/>
</dbReference>
<dbReference type="Gene3D" id="3.40.50.12780">
    <property type="entry name" value="N-terminal domain of ligase-like"/>
    <property type="match status" value="1"/>
</dbReference>
<dbReference type="InterPro" id="IPR000873">
    <property type="entry name" value="AMP-dep_synth/lig_dom"/>
</dbReference>
<dbReference type="InterPro" id="IPR006162">
    <property type="entry name" value="Ppantetheine_attach_site"/>
</dbReference>
<dbReference type="SUPFAM" id="SSF51735">
    <property type="entry name" value="NAD(P)-binding Rossmann-fold domains"/>
    <property type="match status" value="1"/>
</dbReference>
<keyword evidence="1" id="KW-0596">Phosphopantetheine</keyword>
<dbReference type="InterPro" id="IPR036736">
    <property type="entry name" value="ACP-like_sf"/>
</dbReference>
<feature type="domain" description="Carrier" evidence="8">
    <location>
        <begin position="374"/>
        <end position="451"/>
    </location>
</feature>
<keyword evidence="5" id="KW-0276">Fatty acid metabolism</keyword>